<dbReference type="AlphaFoldDB" id="A0A0S2ISK0"/>
<evidence type="ECO:0000313" key="1">
    <source>
        <dbReference type="EMBL" id="ALO26642.1"/>
    </source>
</evidence>
<accession>A0A0S2ISK0</accession>
<name>A0A0S2ISK0_LEPBO</name>
<dbReference type="PATRIC" id="fig|280505.15.peg.2342"/>
<evidence type="ECO:0000313" key="2">
    <source>
        <dbReference type="Proteomes" id="UP000058857"/>
    </source>
</evidence>
<organism evidence="1">
    <name type="scientific">Leptospira borgpetersenii serovar Ballum</name>
    <dbReference type="NCBI Taxonomy" id="280505"/>
    <lineage>
        <taxon>Bacteria</taxon>
        <taxon>Pseudomonadati</taxon>
        <taxon>Spirochaetota</taxon>
        <taxon>Spirochaetia</taxon>
        <taxon>Leptospirales</taxon>
        <taxon>Leptospiraceae</taxon>
        <taxon>Leptospira</taxon>
    </lineage>
</organism>
<protein>
    <submittedName>
        <fullName evidence="1">Uncharacterized protein</fullName>
    </submittedName>
</protein>
<dbReference type="Proteomes" id="UP000058857">
    <property type="component" value="Chromosome 1"/>
</dbReference>
<dbReference type="EMBL" id="CP012029">
    <property type="protein sequence ID" value="ALO26642.1"/>
    <property type="molecule type" value="Genomic_DNA"/>
</dbReference>
<proteinExistence type="predicted"/>
<sequence length="38" mass="4646">MTDVADFTYFWNYLRGKFVFTKEEDTLILIQIEIDLEK</sequence>
<gene>
    <name evidence="1" type="ORF">LBBP_02396</name>
</gene>
<reference evidence="1 2" key="1">
    <citation type="journal article" date="2015" name="PLoS Negl. Trop. Dis.">
        <title>Distribution of Plasmids in Distinct Leptospira Pathogenic Species.</title>
        <authorList>
            <person name="Wang Y."/>
            <person name="Zhuang X."/>
            <person name="Zhong Y."/>
            <person name="Zhang C."/>
            <person name="Zhang Y."/>
            <person name="Zeng L."/>
            <person name="Zhu Y."/>
            <person name="He P."/>
            <person name="Dong K."/>
            <person name="Pal U."/>
            <person name="Guo X."/>
            <person name="Qin J."/>
        </authorList>
    </citation>
    <scope>NUCLEOTIDE SEQUENCE [LARGE SCALE GENOMIC DNA]</scope>
    <source>
        <strain evidence="1 2">56604</strain>
    </source>
</reference>